<dbReference type="HOGENOM" id="CLU_000288_138_0_1"/>
<dbReference type="OrthoDB" id="3787959at2759"/>
<evidence type="ECO:0008006" key="3">
    <source>
        <dbReference type="Google" id="ProtNLM"/>
    </source>
</evidence>
<organism evidence="1 2">
    <name type="scientific">Pisolithus microcarpus 441</name>
    <dbReference type="NCBI Taxonomy" id="765257"/>
    <lineage>
        <taxon>Eukaryota</taxon>
        <taxon>Fungi</taxon>
        <taxon>Dikarya</taxon>
        <taxon>Basidiomycota</taxon>
        <taxon>Agaricomycotina</taxon>
        <taxon>Agaricomycetes</taxon>
        <taxon>Agaricomycetidae</taxon>
        <taxon>Boletales</taxon>
        <taxon>Sclerodermatineae</taxon>
        <taxon>Pisolithaceae</taxon>
        <taxon>Pisolithus</taxon>
    </lineage>
</organism>
<dbReference type="Proteomes" id="UP000054018">
    <property type="component" value="Unassembled WGS sequence"/>
</dbReference>
<dbReference type="STRING" id="765257.A0A0C9Z1P7"/>
<dbReference type="AlphaFoldDB" id="A0A0C9Z1P7"/>
<evidence type="ECO:0000313" key="2">
    <source>
        <dbReference type="Proteomes" id="UP000054018"/>
    </source>
</evidence>
<sequence>IDTCCIDKQSSAELSEAINLMYWWYQNAQICYVYLNDVGDPFGPLAFQTPQTFDRPPRPSQTLLEPPDPQEVQFFNKDWVHIGNKQHLALTLACITGILSKVLTSGLARRCLSCTLSVRSKCLCKQPKKAHHNKYHTGVIQSPTKIMSWAAEWKTTCVEDQAYSLLGLFGVYMPMLYGEGKMAFQRLQLEIIQRLPCLQGFCLTIIVWEPSFI</sequence>
<protein>
    <recommendedName>
        <fullName evidence="3">Heterokaryon incompatibility domain-containing protein</fullName>
    </recommendedName>
</protein>
<reference evidence="2" key="2">
    <citation type="submission" date="2015-01" db="EMBL/GenBank/DDBJ databases">
        <title>Evolutionary Origins and Diversification of the Mycorrhizal Mutualists.</title>
        <authorList>
            <consortium name="DOE Joint Genome Institute"/>
            <consortium name="Mycorrhizal Genomics Consortium"/>
            <person name="Kohler A."/>
            <person name="Kuo A."/>
            <person name="Nagy L.G."/>
            <person name="Floudas D."/>
            <person name="Copeland A."/>
            <person name="Barry K.W."/>
            <person name="Cichocki N."/>
            <person name="Veneault-Fourrey C."/>
            <person name="LaButti K."/>
            <person name="Lindquist E.A."/>
            <person name="Lipzen A."/>
            <person name="Lundell T."/>
            <person name="Morin E."/>
            <person name="Murat C."/>
            <person name="Riley R."/>
            <person name="Ohm R."/>
            <person name="Sun H."/>
            <person name="Tunlid A."/>
            <person name="Henrissat B."/>
            <person name="Grigoriev I.V."/>
            <person name="Hibbett D.S."/>
            <person name="Martin F."/>
        </authorList>
    </citation>
    <scope>NUCLEOTIDE SEQUENCE [LARGE SCALE GENOMIC DNA]</scope>
    <source>
        <strain evidence="2">441</strain>
    </source>
</reference>
<feature type="non-terminal residue" evidence="1">
    <location>
        <position position="1"/>
    </location>
</feature>
<proteinExistence type="predicted"/>
<dbReference type="PANTHER" id="PTHR10622:SF12">
    <property type="entry name" value="HET DOMAIN-CONTAINING PROTEIN"/>
    <property type="match status" value="1"/>
</dbReference>
<dbReference type="PANTHER" id="PTHR10622">
    <property type="entry name" value="HET DOMAIN-CONTAINING PROTEIN"/>
    <property type="match status" value="1"/>
</dbReference>
<gene>
    <name evidence="1" type="ORF">PISMIDRAFT_101515</name>
</gene>
<accession>A0A0C9Z1P7</accession>
<feature type="non-terminal residue" evidence="1">
    <location>
        <position position="213"/>
    </location>
</feature>
<evidence type="ECO:0000313" key="1">
    <source>
        <dbReference type="EMBL" id="KIK22946.1"/>
    </source>
</evidence>
<name>A0A0C9Z1P7_9AGAM</name>
<dbReference type="EMBL" id="KN833733">
    <property type="protein sequence ID" value="KIK22946.1"/>
    <property type="molecule type" value="Genomic_DNA"/>
</dbReference>
<keyword evidence="2" id="KW-1185">Reference proteome</keyword>
<reference evidence="1 2" key="1">
    <citation type="submission" date="2014-04" db="EMBL/GenBank/DDBJ databases">
        <authorList>
            <consortium name="DOE Joint Genome Institute"/>
            <person name="Kuo A."/>
            <person name="Kohler A."/>
            <person name="Costa M.D."/>
            <person name="Nagy L.G."/>
            <person name="Floudas D."/>
            <person name="Copeland A."/>
            <person name="Barry K.W."/>
            <person name="Cichocki N."/>
            <person name="Veneault-Fourrey C."/>
            <person name="LaButti K."/>
            <person name="Lindquist E.A."/>
            <person name="Lipzen A."/>
            <person name="Lundell T."/>
            <person name="Morin E."/>
            <person name="Murat C."/>
            <person name="Sun H."/>
            <person name="Tunlid A."/>
            <person name="Henrissat B."/>
            <person name="Grigoriev I.V."/>
            <person name="Hibbett D.S."/>
            <person name="Martin F."/>
            <person name="Nordberg H.P."/>
            <person name="Cantor M.N."/>
            <person name="Hua S.X."/>
        </authorList>
    </citation>
    <scope>NUCLEOTIDE SEQUENCE [LARGE SCALE GENOMIC DNA]</scope>
    <source>
        <strain evidence="1 2">441</strain>
    </source>
</reference>